<dbReference type="InterPro" id="IPR027417">
    <property type="entry name" value="P-loop_NTPase"/>
</dbReference>
<evidence type="ECO:0000259" key="3">
    <source>
        <dbReference type="Pfam" id="PF13087"/>
    </source>
</evidence>
<evidence type="ECO:0000256" key="1">
    <source>
        <dbReference type="SAM" id="MobiDB-lite"/>
    </source>
</evidence>
<name>A0A844GXT1_9CHRO</name>
<dbReference type="Pfam" id="PF13086">
    <property type="entry name" value="AAA_11"/>
    <property type="match status" value="1"/>
</dbReference>
<dbReference type="InterPro" id="IPR041679">
    <property type="entry name" value="DNA2/NAM7-like_C"/>
</dbReference>
<protein>
    <submittedName>
        <fullName evidence="4">AAA family ATPase</fullName>
    </submittedName>
</protein>
<dbReference type="InterPro" id="IPR047187">
    <property type="entry name" value="SF1_C_Upf1"/>
</dbReference>
<dbReference type="CDD" id="cd17934">
    <property type="entry name" value="DEXXQc_Upf1-like"/>
    <property type="match status" value="1"/>
</dbReference>
<dbReference type="EMBL" id="WMIA01000015">
    <property type="protein sequence ID" value="MTF39639.1"/>
    <property type="molecule type" value="Genomic_DNA"/>
</dbReference>
<accession>A0A844GXT1</accession>
<dbReference type="Gene3D" id="3.40.50.300">
    <property type="entry name" value="P-loop containing nucleotide triphosphate hydrolases"/>
    <property type="match status" value="2"/>
</dbReference>
<evidence type="ECO:0000313" key="5">
    <source>
        <dbReference type="Proteomes" id="UP000437131"/>
    </source>
</evidence>
<feature type="domain" description="DNA2/NAM7 helicase helicase" evidence="2">
    <location>
        <begin position="455"/>
        <end position="841"/>
    </location>
</feature>
<evidence type="ECO:0000313" key="4">
    <source>
        <dbReference type="EMBL" id="MTF39639.1"/>
    </source>
</evidence>
<dbReference type="GO" id="GO:0004386">
    <property type="term" value="F:helicase activity"/>
    <property type="evidence" value="ECO:0007669"/>
    <property type="project" value="InterPro"/>
</dbReference>
<dbReference type="PANTHER" id="PTHR10887">
    <property type="entry name" value="DNA2/NAM7 HELICASE FAMILY"/>
    <property type="match status" value="1"/>
</dbReference>
<comment type="caution">
    <text evidence="4">The sequence shown here is derived from an EMBL/GenBank/DDBJ whole genome shotgun (WGS) entry which is preliminary data.</text>
</comment>
<dbReference type="AlphaFoldDB" id="A0A844GXT1"/>
<dbReference type="RefSeq" id="WP_155084149.1">
    <property type="nucleotide sequence ID" value="NZ_WMIA01000015.1"/>
</dbReference>
<dbReference type="PANTHER" id="PTHR10887:SF495">
    <property type="entry name" value="HELICASE SENATAXIN ISOFORM X1-RELATED"/>
    <property type="match status" value="1"/>
</dbReference>
<dbReference type="Pfam" id="PF13087">
    <property type="entry name" value="AAA_12"/>
    <property type="match status" value="1"/>
</dbReference>
<sequence>MKVSEVQAGRKLSLEIKQVHDNLFLPEKSFNIEQEISILQSQLTGEIFITNQQDSWVIEGVNQDNQNKLLDLIDRSLPRLCWVMALQPNLQTPDTIFLQVHEFPNKLYLPNEKIEIGIDEKIVDDIRDRHLRKSEPIDKIIEWLNKKILLPHPKNNQLKRALLQAGNKIKNSLKNSFQLWGSGIVINIIKTADNKFLINRVERARQPKDINEQRPMIILEADIYFCDASIAGSLRGNIQTELDDIVKKSDSYLALWQEYNNIERKIIWDNAREFGWLKYVKQIALKNGNYRFKLENTVNRKKELKAKFKLLRENPTLSLEVNKKPPNFSHDKDDNNEQDSGLLKREFSQDGKSFLGEVVEIDSQKLEIEIKPSNADDEEITPPHQGYIFISLLGDRIRLQRRTLAESAIRMAQNPMPQLALLLENHAVSFRRTRNIKPITKEVKKLFNGLSPTPRQEEAINIALNTPDIALIQGPPGTGKTKVITAIEARLAEEAEDANRSVNHRILLTSYQHDAVENAAERTTLFQLPAVRIGGKKGKNSELDNVDRWRRERIQRVRASLAHLPKLTGQETLRKVKQLTAMYQLTPGNQEDTVKLLKDIYELTICCISPDLSDQLLQLSQELKQNRSHLNQEDSEKRELALKAVQGIRVTWATFSDDGDENALKALARLKPLDILSKEEEDLLKQAGVWVEESEPLFLGELADLQQKLLERLIPKETQPVTTPVANPKILDLFKQVRLSLDDYVKQSPDGIEGVLTEYLNDLETDPEEVARTIRKYTVVLAATCQQSVGKKMIEATENKDHVFESVIIDEAARANPLDLFIPMAKAERRIILVGDHRQLPHILEDDVEKELTKSTFDTQDALKKSLFERLFNQLQELERKDGIKRTVTLDTQYRMHPILGDFVSKNFYECHGESHINSGRCANDFIHNLPGYENSVTAWLNVPFSAGGEIQGQSKSRPVEARAIAFELKRLIEHDQKLTFGIIAFYSAQVTEIWKALEEVGIAEKSEEGFFQVAKQWQETTNYENKIVERLRVGTVDAFQGKEFDVVFLSLTRSNNINPIDERMYRRKYGFLMLENRLCVAMSRQQRLLIAVGDGDMVNHKSARVAIPQLVNFYQLCQSQQGKIYQCYEKP</sequence>
<dbReference type="SUPFAM" id="SSF52540">
    <property type="entry name" value="P-loop containing nucleoside triphosphate hydrolases"/>
    <property type="match status" value="1"/>
</dbReference>
<dbReference type="InterPro" id="IPR041677">
    <property type="entry name" value="DNA2/NAM7_AAA_11"/>
</dbReference>
<dbReference type="Proteomes" id="UP000437131">
    <property type="component" value="Unassembled WGS sequence"/>
</dbReference>
<reference evidence="4 5" key="1">
    <citation type="submission" date="2019-11" db="EMBL/GenBank/DDBJ databases">
        <title>Isolation of a new High Light Tolerant Cyanobacteria.</title>
        <authorList>
            <person name="Dobson Z."/>
            <person name="Vaughn N."/>
            <person name="Vaughn M."/>
            <person name="Fromme P."/>
            <person name="Mazor Y."/>
        </authorList>
    </citation>
    <scope>NUCLEOTIDE SEQUENCE [LARGE SCALE GENOMIC DNA]</scope>
    <source>
        <strain evidence="4 5">0216</strain>
    </source>
</reference>
<feature type="domain" description="DNA2/NAM7 helicase-like C-terminal" evidence="3">
    <location>
        <begin position="863"/>
        <end position="1095"/>
    </location>
</feature>
<evidence type="ECO:0000259" key="2">
    <source>
        <dbReference type="Pfam" id="PF13086"/>
    </source>
</evidence>
<organism evidence="4 5">
    <name type="scientific">Cyanobacterium aponinum 0216</name>
    <dbReference type="NCBI Taxonomy" id="2676140"/>
    <lineage>
        <taxon>Bacteria</taxon>
        <taxon>Bacillati</taxon>
        <taxon>Cyanobacteriota</taxon>
        <taxon>Cyanophyceae</taxon>
        <taxon>Oscillatoriophycideae</taxon>
        <taxon>Chroococcales</taxon>
        <taxon>Geminocystaceae</taxon>
        <taxon>Cyanobacterium</taxon>
    </lineage>
</organism>
<dbReference type="CDD" id="cd18808">
    <property type="entry name" value="SF1_C_Upf1"/>
    <property type="match status" value="1"/>
</dbReference>
<feature type="region of interest" description="Disordered" evidence="1">
    <location>
        <begin position="320"/>
        <end position="339"/>
    </location>
</feature>
<dbReference type="InterPro" id="IPR045055">
    <property type="entry name" value="DNA2/NAM7-like"/>
</dbReference>
<proteinExistence type="predicted"/>
<gene>
    <name evidence="4" type="ORF">GGC33_11970</name>
</gene>